<evidence type="ECO:0000256" key="13">
    <source>
        <dbReference type="ARBA" id="ARBA00044775"/>
    </source>
</evidence>
<evidence type="ECO:0000256" key="2">
    <source>
        <dbReference type="ARBA" id="ARBA00004245"/>
    </source>
</evidence>
<dbReference type="FunFam" id="1.20.120.230:FF:000012">
    <property type="entry name" value="Catenin alpha-2 isoform 1"/>
    <property type="match status" value="1"/>
</dbReference>
<dbReference type="FunFam" id="1.20.120.230:FF:000008">
    <property type="entry name" value="Catenin alpha 1"/>
    <property type="match status" value="1"/>
</dbReference>
<dbReference type="GeneTree" id="ENSGT01030000234543"/>
<dbReference type="Proteomes" id="UP000694404">
    <property type="component" value="Unplaced"/>
</dbReference>
<keyword evidence="16" id="KW-1185">Reference proteome</keyword>
<dbReference type="Pfam" id="PF01044">
    <property type="entry name" value="Vinculin"/>
    <property type="match status" value="1"/>
</dbReference>
<evidence type="ECO:0000256" key="8">
    <source>
        <dbReference type="ARBA" id="ARBA00022889"/>
    </source>
</evidence>
<dbReference type="GO" id="GO:0016342">
    <property type="term" value="C:catenin complex"/>
    <property type="evidence" value="ECO:0007669"/>
    <property type="project" value="TreeGrafter"/>
</dbReference>
<proteinExistence type="inferred from homology"/>
<evidence type="ECO:0000256" key="14">
    <source>
        <dbReference type="SAM" id="MobiDB-lite"/>
    </source>
</evidence>
<name>A0A8C0JIB3_CHEAB</name>
<comment type="subcellular location">
    <subcellularLocation>
        <location evidence="4">Cell junction</location>
        <location evidence="4">Adherens junction</location>
    </subcellularLocation>
    <subcellularLocation>
        <location evidence="3">Cell membrane</location>
        <topology evidence="3">Peripheral membrane protein</topology>
        <orientation evidence="3">Cytoplasmic side</orientation>
    </subcellularLocation>
    <subcellularLocation>
        <location evidence="2">Cytoplasm</location>
        <location evidence="2">Cytoskeleton</location>
    </subcellularLocation>
    <subcellularLocation>
        <location evidence="1">Nucleus</location>
    </subcellularLocation>
</comment>
<dbReference type="PANTHER" id="PTHR18914">
    <property type="entry name" value="ALPHA CATENIN"/>
    <property type="match status" value="1"/>
</dbReference>
<evidence type="ECO:0000256" key="11">
    <source>
        <dbReference type="ARBA" id="ARBA00023212"/>
    </source>
</evidence>
<evidence type="ECO:0000256" key="12">
    <source>
        <dbReference type="ARBA" id="ARBA00023242"/>
    </source>
</evidence>
<dbReference type="GO" id="GO:0015629">
    <property type="term" value="C:actin cytoskeleton"/>
    <property type="evidence" value="ECO:0007669"/>
    <property type="project" value="InterPro"/>
</dbReference>
<dbReference type="GO" id="GO:0005912">
    <property type="term" value="C:adherens junction"/>
    <property type="evidence" value="ECO:0007669"/>
    <property type="project" value="UniProtKB-SubCell"/>
</dbReference>
<dbReference type="PANTHER" id="PTHR18914:SF24">
    <property type="entry name" value="CATENIN ALPHA-1"/>
    <property type="match status" value="1"/>
</dbReference>
<dbReference type="PROSITE" id="PS00663">
    <property type="entry name" value="VINCULIN_1"/>
    <property type="match status" value="1"/>
</dbReference>
<evidence type="ECO:0000256" key="9">
    <source>
        <dbReference type="ARBA" id="ARBA00022949"/>
    </source>
</evidence>
<keyword evidence="9" id="KW-0965">Cell junction</keyword>
<dbReference type="GO" id="GO:0045296">
    <property type="term" value="F:cadherin binding"/>
    <property type="evidence" value="ECO:0007669"/>
    <property type="project" value="InterPro"/>
</dbReference>
<feature type="compositionally biased region" description="Basic and acidic residues" evidence="14">
    <location>
        <begin position="891"/>
        <end position="906"/>
    </location>
</feature>
<feature type="region of interest" description="Disordered" evidence="14">
    <location>
        <begin position="891"/>
        <end position="915"/>
    </location>
</feature>
<sequence>ASSCSVNFKWDPKSLEIRTLAVERLLEPLVTQVTTLVNTSNKGPSNKKRGRSKKAHVLAASVEQATENFLEKGDKIAKESQFLKEELVAAVEDVRKQGDSMKSASGEFADDPCSSVKRGNMVRAARALLSAVTRLLILADMADVYKLLVQLKVVEEGILKLKNAGTEQDLGIQYKALKPEVDKLNIMAAKRQQELKDVGHRDQMAAARGILQKNIPILYTASQACLQHPDVAAYKANRDLIYKQLQQAVTGISNAAQATASDDAAQQQGGGGELAYALNNFDKQIIVDPLSFSEERFRPSLEERLESIISGAALMADSSCTRDDRRERIVAECNAVRQALQDLLSEYMGNAGRKERSDALNSAIDKMTKKTRDLRRQLRKAVMDHVSDSFLETNVPLLVLIEAAKNGNEKEVKEYAQVFREHANKLIEVANLACSISNNEEGVKLVRMSASQLENLCPQVINVALALAAKPQSKLAQENMDLFKELWEKQVRVLTDAVDDITSIDDFLAVSENHILEDVNKCVIALQEKDVDGLDRTAGAIRGRAARVIHVVTSEMDNYEPGVYTEKVLEATKLLSNTVMPRFTEQVEAAVEALSSDPAQPMDENEFIDASRLVYDGIRDIRKAVLMIRTPEELDDSDFETEDFDVRSRTSVQTEDDQLIAGQSARAIMAQLPQEQKAKIAEQVASFQEEKSKLDAEVSKWDDSGNDIIVLAKQMCMIMMEMTDFTRGKGPLKNTSDVISAAKKIAEAGSRMDKLGRAIADHCPDSACKQDLLAYLQRIALYCHQLNICSKVKAEVQNLGGELIILGPTTSSFLNFYFKKRTQILGTADLLEEKWPFCSYAMSLIQAAKNLMNAVVQTVKASYVASTKYQKSQGMASLNLPAVSWKMKAPEKKPLVKREKQDETQTKIKRASQKKHVNPVQALSEFKAMESI</sequence>
<reference evidence="15" key="1">
    <citation type="submission" date="2025-08" db="UniProtKB">
        <authorList>
            <consortium name="Ensembl"/>
        </authorList>
    </citation>
    <scope>IDENTIFICATION</scope>
</reference>
<organism evidence="15 16">
    <name type="scientific">Chelonoidis abingdonii</name>
    <name type="common">Abingdon island giant tortoise</name>
    <name type="synonym">Testudo abingdonii</name>
    <dbReference type="NCBI Taxonomy" id="106734"/>
    <lineage>
        <taxon>Eukaryota</taxon>
        <taxon>Metazoa</taxon>
        <taxon>Chordata</taxon>
        <taxon>Craniata</taxon>
        <taxon>Vertebrata</taxon>
        <taxon>Euteleostomi</taxon>
        <taxon>Archelosauria</taxon>
        <taxon>Testudinata</taxon>
        <taxon>Testudines</taxon>
        <taxon>Cryptodira</taxon>
        <taxon>Durocryptodira</taxon>
        <taxon>Testudinoidea</taxon>
        <taxon>Testudinidae</taxon>
        <taxon>Chelonoidis</taxon>
    </lineage>
</organism>
<evidence type="ECO:0000256" key="6">
    <source>
        <dbReference type="ARBA" id="ARBA00022475"/>
    </source>
</evidence>
<evidence type="ECO:0000313" key="15">
    <source>
        <dbReference type="Ensembl" id="ENSCABP00000031719.1"/>
    </source>
</evidence>
<dbReference type="AlphaFoldDB" id="A0A8C0JIB3"/>
<keyword evidence="10" id="KW-0472">Membrane</keyword>
<keyword evidence="7" id="KW-0963">Cytoplasm</keyword>
<dbReference type="InterPro" id="IPR036723">
    <property type="entry name" value="Alpha-catenin/vinculin-like_sf"/>
</dbReference>
<dbReference type="GO" id="GO:0016477">
    <property type="term" value="P:cell migration"/>
    <property type="evidence" value="ECO:0007669"/>
    <property type="project" value="TreeGrafter"/>
</dbReference>
<gene>
    <name evidence="15" type="primary">CTNNA1</name>
</gene>
<keyword evidence="8" id="KW-0130">Cell adhesion</keyword>
<dbReference type="Ensembl" id="ENSCABT00000034767.1">
    <property type="protein sequence ID" value="ENSCABP00000031719.1"/>
    <property type="gene ID" value="ENSCABG00000023165.1"/>
</dbReference>
<dbReference type="GO" id="GO:0098609">
    <property type="term" value="P:cell-cell adhesion"/>
    <property type="evidence" value="ECO:0007669"/>
    <property type="project" value="TreeGrafter"/>
</dbReference>
<dbReference type="GO" id="GO:0005198">
    <property type="term" value="F:structural molecule activity"/>
    <property type="evidence" value="ECO:0007669"/>
    <property type="project" value="InterPro"/>
</dbReference>
<evidence type="ECO:0000256" key="5">
    <source>
        <dbReference type="ARBA" id="ARBA00008376"/>
    </source>
</evidence>
<dbReference type="FunFam" id="1.20.120.230:FF:000006">
    <property type="entry name" value="Catenin alpha 1"/>
    <property type="match status" value="1"/>
</dbReference>
<keyword evidence="12" id="KW-0539">Nucleus</keyword>
<accession>A0A8C0JIB3</accession>
<evidence type="ECO:0000256" key="4">
    <source>
        <dbReference type="ARBA" id="ARBA00004536"/>
    </source>
</evidence>
<reference evidence="15" key="2">
    <citation type="submission" date="2025-09" db="UniProtKB">
        <authorList>
            <consortium name="Ensembl"/>
        </authorList>
    </citation>
    <scope>IDENTIFICATION</scope>
</reference>
<dbReference type="InterPro" id="IPR006077">
    <property type="entry name" value="Vinculin/catenin"/>
</dbReference>
<dbReference type="GO" id="GO:0005634">
    <property type="term" value="C:nucleus"/>
    <property type="evidence" value="ECO:0007669"/>
    <property type="project" value="UniProtKB-SubCell"/>
</dbReference>
<comment type="similarity">
    <text evidence="5">Belongs to the vinculin/alpha-catenin family.</text>
</comment>
<dbReference type="SUPFAM" id="SSF47220">
    <property type="entry name" value="alpha-catenin/vinculin-like"/>
    <property type="match status" value="4"/>
</dbReference>
<dbReference type="GO" id="GO:0051015">
    <property type="term" value="F:actin filament binding"/>
    <property type="evidence" value="ECO:0007669"/>
    <property type="project" value="InterPro"/>
</dbReference>
<dbReference type="InterPro" id="IPR000633">
    <property type="entry name" value="Vinculin_CS"/>
</dbReference>
<dbReference type="PRINTS" id="PR00805">
    <property type="entry name" value="ALPHACATENIN"/>
</dbReference>
<dbReference type="InterPro" id="IPR001033">
    <property type="entry name" value="Alpha_catenin"/>
</dbReference>
<evidence type="ECO:0000256" key="7">
    <source>
        <dbReference type="ARBA" id="ARBA00022490"/>
    </source>
</evidence>
<dbReference type="Gene3D" id="6.10.250.2510">
    <property type="match status" value="1"/>
</dbReference>
<evidence type="ECO:0000256" key="3">
    <source>
        <dbReference type="ARBA" id="ARBA00004413"/>
    </source>
</evidence>
<keyword evidence="6" id="KW-1003">Cell membrane</keyword>
<dbReference type="GO" id="GO:0008013">
    <property type="term" value="F:beta-catenin binding"/>
    <property type="evidence" value="ECO:0007669"/>
    <property type="project" value="TreeGrafter"/>
</dbReference>
<evidence type="ECO:0000256" key="1">
    <source>
        <dbReference type="ARBA" id="ARBA00004123"/>
    </source>
</evidence>
<evidence type="ECO:0000313" key="16">
    <source>
        <dbReference type="Proteomes" id="UP000694404"/>
    </source>
</evidence>
<dbReference type="Gene3D" id="1.20.120.230">
    <property type="entry name" value="Alpha-catenin/vinculin-like"/>
    <property type="match status" value="5"/>
</dbReference>
<keyword evidence="11" id="KW-0206">Cytoskeleton</keyword>
<protein>
    <recommendedName>
        <fullName evidence="13">Catenin alpha-1</fullName>
    </recommendedName>
</protein>
<dbReference type="FunFam" id="1.20.120.230:FF:000011">
    <property type="entry name" value="Catenin alpha 1"/>
    <property type="match status" value="1"/>
</dbReference>
<evidence type="ECO:0000256" key="10">
    <source>
        <dbReference type="ARBA" id="ARBA00023136"/>
    </source>
</evidence>
<dbReference type="FunFam" id="1.20.120.230:FF:000007">
    <property type="entry name" value="Catenin alpha 1"/>
    <property type="match status" value="1"/>
</dbReference>